<dbReference type="Proteomes" id="UP001271591">
    <property type="component" value="Unassembled WGS sequence"/>
</dbReference>
<name>A0AAP6B1W3_ECOLX</name>
<dbReference type="EMBL" id="JAWPMK010000002">
    <property type="protein sequence ID" value="MDW9351922.1"/>
    <property type="molecule type" value="Genomic_DNA"/>
</dbReference>
<evidence type="ECO:0000313" key="2">
    <source>
        <dbReference type="Proteomes" id="UP001271591"/>
    </source>
</evidence>
<gene>
    <name evidence="1" type="ORF">R8G00_20600</name>
</gene>
<protein>
    <submittedName>
        <fullName evidence="1">Uncharacterized protein</fullName>
    </submittedName>
</protein>
<comment type="caution">
    <text evidence="1">The sequence shown here is derived from an EMBL/GenBank/DDBJ whole genome shotgun (WGS) entry which is preliminary data.</text>
</comment>
<sequence>MSGKNKSEKHATVLKQLSLLKEEHKDATILMHLESSPKITITTTYSELHKELEGLINFCSKLKANENIDDLILKPEAEFGHFCESRENGCIGIMLYATRGIMINLPVEQAVDIFGEMSLNKTTIYKRKMPE</sequence>
<organism evidence="1 2">
    <name type="scientific">Escherichia coli</name>
    <dbReference type="NCBI Taxonomy" id="562"/>
    <lineage>
        <taxon>Bacteria</taxon>
        <taxon>Pseudomonadati</taxon>
        <taxon>Pseudomonadota</taxon>
        <taxon>Gammaproteobacteria</taxon>
        <taxon>Enterobacterales</taxon>
        <taxon>Enterobacteriaceae</taxon>
        <taxon>Escherichia</taxon>
    </lineage>
</organism>
<dbReference type="RefSeq" id="WP_062871980.1">
    <property type="nucleotide sequence ID" value="NZ_BRVX01000013.1"/>
</dbReference>
<reference evidence="1" key="1">
    <citation type="submission" date="2023-10" db="EMBL/GenBank/DDBJ databases">
        <title>Draft Genome Sequence of a Shiga toxin-producing Escherichia coli strain from deer meat showing an IS-element integration in the B-subunit of the Shiga toxin Stx2b gene.</title>
        <authorList>
            <person name="Projahn M."/>
            <person name="Borowiak M."/>
        </authorList>
    </citation>
    <scope>NUCLEOTIDE SEQUENCE</scope>
    <source>
        <strain evidence="1">BfR-EC-18960</strain>
    </source>
</reference>
<dbReference type="AlphaFoldDB" id="A0AAP6B1W3"/>
<accession>A0AAP6B1W3</accession>
<evidence type="ECO:0000313" key="1">
    <source>
        <dbReference type="EMBL" id="MDW9351922.1"/>
    </source>
</evidence>
<proteinExistence type="predicted"/>